<dbReference type="STRING" id="52838.A0A4S8IPK3"/>
<keyword evidence="2" id="KW-1185">Reference proteome</keyword>
<sequence>MASLRTRSAGPYEDLLHRGGEGHGGWPALTCVIADGFMTFAADVARELGVPAMFFRTVSACSIWSYLCIPELLRTGELPFPGSGIVLPATSDSDVGVA</sequence>
<organism evidence="1 2">
    <name type="scientific">Musa balbisiana</name>
    <name type="common">Banana</name>
    <dbReference type="NCBI Taxonomy" id="52838"/>
    <lineage>
        <taxon>Eukaryota</taxon>
        <taxon>Viridiplantae</taxon>
        <taxon>Streptophyta</taxon>
        <taxon>Embryophyta</taxon>
        <taxon>Tracheophyta</taxon>
        <taxon>Spermatophyta</taxon>
        <taxon>Magnoliopsida</taxon>
        <taxon>Liliopsida</taxon>
        <taxon>Zingiberales</taxon>
        <taxon>Musaceae</taxon>
        <taxon>Musa</taxon>
    </lineage>
</organism>
<evidence type="ECO:0000313" key="1">
    <source>
        <dbReference type="EMBL" id="THU50024.1"/>
    </source>
</evidence>
<accession>A0A4S8IPK3</accession>
<gene>
    <name evidence="1" type="ORF">C4D60_Mb06t15720</name>
</gene>
<protein>
    <submittedName>
        <fullName evidence="1">Uncharacterized protein</fullName>
    </submittedName>
</protein>
<dbReference type="EMBL" id="PYDT01000009">
    <property type="protein sequence ID" value="THU50024.1"/>
    <property type="molecule type" value="Genomic_DNA"/>
</dbReference>
<dbReference type="AlphaFoldDB" id="A0A4S8IPK3"/>
<dbReference type="SUPFAM" id="SSF53756">
    <property type="entry name" value="UDP-Glycosyltransferase/glycogen phosphorylase"/>
    <property type="match status" value="1"/>
</dbReference>
<comment type="caution">
    <text evidence="1">The sequence shown here is derived from an EMBL/GenBank/DDBJ whole genome shotgun (WGS) entry which is preliminary data.</text>
</comment>
<dbReference type="Gene3D" id="3.40.50.2000">
    <property type="entry name" value="Glycogen Phosphorylase B"/>
    <property type="match status" value="1"/>
</dbReference>
<reference evidence="1 2" key="1">
    <citation type="journal article" date="2019" name="Nat. Plants">
        <title>Genome sequencing of Musa balbisiana reveals subgenome evolution and function divergence in polyploid bananas.</title>
        <authorList>
            <person name="Yao X."/>
        </authorList>
    </citation>
    <scope>NUCLEOTIDE SEQUENCE [LARGE SCALE GENOMIC DNA]</scope>
    <source>
        <strain evidence="2">cv. DH-PKW</strain>
        <tissue evidence="1">Leaves</tissue>
    </source>
</reference>
<proteinExistence type="predicted"/>
<evidence type="ECO:0000313" key="2">
    <source>
        <dbReference type="Proteomes" id="UP000317650"/>
    </source>
</evidence>
<dbReference type="Proteomes" id="UP000317650">
    <property type="component" value="Chromosome 6"/>
</dbReference>
<name>A0A4S8IPK3_MUSBA</name>